<keyword evidence="2" id="KW-1185">Reference proteome</keyword>
<dbReference type="AlphaFoldDB" id="A0A7D5DAM7"/>
<gene>
    <name evidence="1" type="ORF">HWQ56_28850</name>
</gene>
<dbReference type="KEGG" id="pez:HWQ56_28850"/>
<dbReference type="EMBL" id="CP056031">
    <property type="protein sequence ID" value="QKZ07839.1"/>
    <property type="molecule type" value="Genomic_DNA"/>
</dbReference>
<name>A0A7D5DAM7_9PSED</name>
<reference evidence="1 2" key="1">
    <citation type="submission" date="2020-06" db="EMBL/GenBank/DDBJ databases">
        <title>Pseudomonas eucalypticola sp. nov., an endophyte of Eucalyptus dunnii leaves with biocontrol ability of eucalyptus leaf blight.</title>
        <authorList>
            <person name="Liu Y."/>
            <person name="Song Z."/>
            <person name="Zeng H."/>
            <person name="Lu M."/>
            <person name="Wang X."/>
            <person name="Lian X."/>
            <person name="Zhang Q."/>
        </authorList>
    </citation>
    <scope>NUCLEOTIDE SEQUENCE [LARGE SCALE GENOMIC DNA]</scope>
    <source>
        <strain evidence="1 2">NP-1</strain>
        <plasmid evidence="2">ppenp1</plasmid>
    </source>
</reference>
<organism evidence="1 2">
    <name type="scientific">Pseudomonas eucalypticola</name>
    <dbReference type="NCBI Taxonomy" id="2599595"/>
    <lineage>
        <taxon>Bacteria</taxon>
        <taxon>Pseudomonadati</taxon>
        <taxon>Pseudomonadota</taxon>
        <taxon>Gammaproteobacteria</taxon>
        <taxon>Pseudomonadales</taxon>
        <taxon>Pseudomonadaceae</taxon>
        <taxon>Pseudomonas</taxon>
    </lineage>
</organism>
<sequence>MSNEHDEYVTVQVKVVPKEDAIKSLAVWQMKGYDNLLEIVRMFDQDDGSVTVGFMDYSFGEDLFFVPEHMNRTYKKRQHALGAVGAMFDELIKWNALMDEIHAAIPQQANS</sequence>
<geneLocation type="plasmid" evidence="2">
    <name>ppenp1</name>
</geneLocation>
<evidence type="ECO:0000313" key="2">
    <source>
        <dbReference type="Proteomes" id="UP000509568"/>
    </source>
</evidence>
<evidence type="ECO:0000313" key="1">
    <source>
        <dbReference type="EMBL" id="QKZ07839.1"/>
    </source>
</evidence>
<accession>A0A7D5DAM7</accession>
<proteinExistence type="predicted"/>
<protein>
    <submittedName>
        <fullName evidence="1">Uncharacterized protein</fullName>
    </submittedName>
</protein>
<dbReference type="Proteomes" id="UP000509568">
    <property type="component" value="Plasmid pPENP1"/>
</dbReference>
<dbReference type="RefSeq" id="WP_176572518.1">
    <property type="nucleotide sequence ID" value="NZ_CP056031.1"/>
</dbReference>
<keyword evidence="1" id="KW-0614">Plasmid</keyword>